<keyword evidence="2" id="KW-1185">Reference proteome</keyword>
<comment type="caution">
    <text evidence="1">The sequence shown here is derived from an EMBL/GenBank/DDBJ whole genome shotgun (WGS) entry which is preliminary data.</text>
</comment>
<dbReference type="AlphaFoldDB" id="A0AA35SDT3"/>
<dbReference type="Proteomes" id="UP001174909">
    <property type="component" value="Unassembled WGS sequence"/>
</dbReference>
<evidence type="ECO:0000313" key="2">
    <source>
        <dbReference type="Proteomes" id="UP001174909"/>
    </source>
</evidence>
<gene>
    <name evidence="1" type="ORF">GBAR_LOCUS15353</name>
</gene>
<dbReference type="EMBL" id="CASHTH010002235">
    <property type="protein sequence ID" value="CAI8026791.1"/>
    <property type="molecule type" value="Genomic_DNA"/>
</dbReference>
<sequence length="88" mass="10006">MVSFLGRTHFREVRCRVTDRHTDRPKYCNPRCACAPRVNKGKHIPICHRELGPATEYGRRLAVIPLHLNAVLIGSVMRIADSILDLDT</sequence>
<accession>A0AA35SDT3</accession>
<proteinExistence type="predicted"/>
<name>A0AA35SDT3_GEOBA</name>
<organism evidence="1 2">
    <name type="scientific">Geodia barretti</name>
    <name type="common">Barrett's horny sponge</name>
    <dbReference type="NCBI Taxonomy" id="519541"/>
    <lineage>
        <taxon>Eukaryota</taxon>
        <taxon>Metazoa</taxon>
        <taxon>Porifera</taxon>
        <taxon>Demospongiae</taxon>
        <taxon>Heteroscleromorpha</taxon>
        <taxon>Tetractinellida</taxon>
        <taxon>Astrophorina</taxon>
        <taxon>Geodiidae</taxon>
        <taxon>Geodia</taxon>
    </lineage>
</organism>
<protein>
    <submittedName>
        <fullName evidence="1">Uncharacterized protein</fullName>
    </submittedName>
</protein>
<evidence type="ECO:0000313" key="1">
    <source>
        <dbReference type="EMBL" id="CAI8026791.1"/>
    </source>
</evidence>
<reference evidence="1" key="1">
    <citation type="submission" date="2023-03" db="EMBL/GenBank/DDBJ databases">
        <authorList>
            <person name="Steffen K."/>
            <person name="Cardenas P."/>
        </authorList>
    </citation>
    <scope>NUCLEOTIDE SEQUENCE</scope>
</reference>